<organism evidence="5 6">
    <name type="scientific">Steinernema hermaphroditum</name>
    <dbReference type="NCBI Taxonomy" id="289476"/>
    <lineage>
        <taxon>Eukaryota</taxon>
        <taxon>Metazoa</taxon>
        <taxon>Ecdysozoa</taxon>
        <taxon>Nematoda</taxon>
        <taxon>Chromadorea</taxon>
        <taxon>Rhabditida</taxon>
        <taxon>Tylenchina</taxon>
        <taxon>Panagrolaimomorpha</taxon>
        <taxon>Strongyloidoidea</taxon>
        <taxon>Steinernematidae</taxon>
        <taxon>Steinernema</taxon>
    </lineage>
</organism>
<evidence type="ECO:0000313" key="5">
    <source>
        <dbReference type="EMBL" id="KAK0407659.1"/>
    </source>
</evidence>
<dbReference type="InterPro" id="IPR007274">
    <property type="entry name" value="Cop_transporter"/>
</dbReference>
<dbReference type="Proteomes" id="UP001175271">
    <property type="component" value="Unassembled WGS sequence"/>
</dbReference>
<reference evidence="5" key="1">
    <citation type="submission" date="2023-06" db="EMBL/GenBank/DDBJ databases">
        <title>Genomic analysis of the entomopathogenic nematode Steinernema hermaphroditum.</title>
        <authorList>
            <person name="Schwarz E.M."/>
            <person name="Heppert J.K."/>
            <person name="Baniya A."/>
            <person name="Schwartz H.T."/>
            <person name="Tan C.-H."/>
            <person name="Antoshechkin I."/>
            <person name="Sternberg P.W."/>
            <person name="Goodrich-Blair H."/>
            <person name="Dillman A.R."/>
        </authorList>
    </citation>
    <scope>NUCLEOTIDE SEQUENCE</scope>
    <source>
        <strain evidence="5">PS9179</strain>
        <tissue evidence="5">Whole animal</tissue>
    </source>
</reference>
<gene>
    <name evidence="5" type="ORF">QR680_003518</name>
</gene>
<accession>A0AA39LSH3</accession>
<comment type="similarity">
    <text evidence="4">Belongs to the copper transporter (Ctr) (TC 1.A.56) family. SLC31A subfamily.</text>
</comment>
<protein>
    <recommendedName>
        <fullName evidence="4">Copper transport protein</fullName>
    </recommendedName>
</protein>
<name>A0AA39LSH3_9BILA</name>
<keyword evidence="6" id="KW-1185">Reference proteome</keyword>
<proteinExistence type="inferred from homology"/>
<sequence length="207" mass="23749">MITPVVFHSGATETILFDFWKIDCALTMVVSMIVVLVVSFFKEFLRVYRSNLHESKMNAPGNLILFTLQTFLSYSLMAIFMMLNVWLCLAVVIGEVFSNMVYIKNLAELRLTEQEHQLLRPFTKKTMKIAFVIFLSFALLLSVFAVDGQTEPHEDPTPENSAKQMKRVKRYYFYPGSYYYPGGAGYYGASHFYGAYGGYPAPYAPYY</sequence>
<dbReference type="GO" id="GO:0016020">
    <property type="term" value="C:membrane"/>
    <property type="evidence" value="ECO:0007669"/>
    <property type="project" value="UniProtKB-SubCell"/>
</dbReference>
<dbReference type="Pfam" id="PF04145">
    <property type="entry name" value="Ctr"/>
    <property type="match status" value="2"/>
</dbReference>
<evidence type="ECO:0000256" key="4">
    <source>
        <dbReference type="RuleBase" id="RU367022"/>
    </source>
</evidence>
<keyword evidence="4" id="KW-0813">Transport</keyword>
<evidence type="ECO:0000256" key="1">
    <source>
        <dbReference type="ARBA" id="ARBA00022692"/>
    </source>
</evidence>
<feature type="transmembrane region" description="Helical" evidence="4">
    <location>
        <begin position="62"/>
        <end position="83"/>
    </location>
</feature>
<keyword evidence="2 4" id="KW-1133">Transmembrane helix</keyword>
<dbReference type="GO" id="GO:0005375">
    <property type="term" value="F:copper ion transmembrane transporter activity"/>
    <property type="evidence" value="ECO:0007669"/>
    <property type="project" value="UniProtKB-UniRule"/>
</dbReference>
<keyword evidence="4" id="KW-0406">Ion transport</keyword>
<evidence type="ECO:0000313" key="6">
    <source>
        <dbReference type="Proteomes" id="UP001175271"/>
    </source>
</evidence>
<keyword evidence="4" id="KW-0186">Copper</keyword>
<dbReference type="AlphaFoldDB" id="A0AA39LSH3"/>
<evidence type="ECO:0000256" key="3">
    <source>
        <dbReference type="ARBA" id="ARBA00023136"/>
    </source>
</evidence>
<evidence type="ECO:0000256" key="2">
    <source>
        <dbReference type="ARBA" id="ARBA00022989"/>
    </source>
</evidence>
<feature type="transmembrane region" description="Helical" evidence="4">
    <location>
        <begin position="128"/>
        <end position="146"/>
    </location>
</feature>
<keyword evidence="3 4" id="KW-0472">Membrane</keyword>
<keyword evidence="4" id="KW-0187">Copper transport</keyword>
<dbReference type="PANTHER" id="PTHR12483">
    <property type="entry name" value="SOLUTE CARRIER FAMILY 31 COPPER TRANSPORTERS"/>
    <property type="match status" value="1"/>
</dbReference>
<comment type="caution">
    <text evidence="5">The sequence shown here is derived from an EMBL/GenBank/DDBJ whole genome shotgun (WGS) entry which is preliminary data.</text>
</comment>
<keyword evidence="1 4" id="KW-0812">Transmembrane</keyword>
<dbReference type="PANTHER" id="PTHR12483:SF115">
    <property type="entry name" value="COPPER TRANSPORT PROTEIN"/>
    <property type="match status" value="1"/>
</dbReference>
<feature type="transmembrane region" description="Helical" evidence="4">
    <location>
        <begin position="20"/>
        <end position="41"/>
    </location>
</feature>
<comment type="subcellular location">
    <subcellularLocation>
        <location evidence="4">Membrane</location>
        <topology evidence="4">Multi-pass membrane protein</topology>
    </subcellularLocation>
</comment>
<dbReference type="EMBL" id="JAUCMV010000003">
    <property type="protein sequence ID" value="KAK0407659.1"/>
    <property type="molecule type" value="Genomic_DNA"/>
</dbReference>